<accession>A0ABY3MZL0</accession>
<name>A0ABY3MZL0_9GAMM</name>
<comment type="caution">
    <text evidence="1">The sequence shown here is derived from an EMBL/GenBank/DDBJ whole genome shotgun (WGS) entry which is preliminary data.</text>
</comment>
<dbReference type="EMBL" id="PJAI02000003">
    <property type="protein sequence ID" value="TYK66519.1"/>
    <property type="molecule type" value="Genomic_DNA"/>
</dbReference>
<reference evidence="1 2" key="1">
    <citation type="submission" date="2019-08" db="EMBL/GenBank/DDBJ databases">
        <title>Microbe sample from Colwellia echini.</title>
        <authorList>
            <person name="Christiansen L."/>
            <person name="Pathiraja D."/>
            <person name="Schultz-Johansen M."/>
            <person name="Choi I.-G."/>
            <person name="Stougaard P."/>
        </authorList>
    </citation>
    <scope>NUCLEOTIDE SEQUENCE [LARGE SCALE GENOMIC DNA]</scope>
    <source>
        <strain evidence="1 2">A3</strain>
    </source>
</reference>
<protein>
    <submittedName>
        <fullName evidence="1">DUF1289 domain-containing protein</fullName>
    </submittedName>
</protein>
<organism evidence="1 2">
    <name type="scientific">Colwellia echini</name>
    <dbReference type="NCBI Taxonomy" id="1982103"/>
    <lineage>
        <taxon>Bacteria</taxon>
        <taxon>Pseudomonadati</taxon>
        <taxon>Pseudomonadota</taxon>
        <taxon>Gammaproteobacteria</taxon>
        <taxon>Alteromonadales</taxon>
        <taxon>Colwelliaceae</taxon>
        <taxon>Colwellia</taxon>
    </lineage>
</organism>
<dbReference type="PANTHER" id="PTHR35175">
    <property type="entry name" value="DUF1289 DOMAIN-CONTAINING PROTEIN"/>
    <property type="match status" value="1"/>
</dbReference>
<proteinExistence type="predicted"/>
<dbReference type="Pfam" id="PF06945">
    <property type="entry name" value="DUF1289"/>
    <property type="match status" value="1"/>
</dbReference>
<evidence type="ECO:0000313" key="2">
    <source>
        <dbReference type="Proteomes" id="UP000815846"/>
    </source>
</evidence>
<dbReference type="PANTHER" id="PTHR35175:SF2">
    <property type="entry name" value="DUF1289 DOMAIN-CONTAINING PROTEIN"/>
    <property type="match status" value="1"/>
</dbReference>
<dbReference type="InterPro" id="IPR010710">
    <property type="entry name" value="DUF1289"/>
</dbReference>
<dbReference type="Proteomes" id="UP000815846">
    <property type="component" value="Unassembled WGS sequence"/>
</dbReference>
<gene>
    <name evidence="1" type="ORF">CWS31_004045</name>
</gene>
<evidence type="ECO:0000313" key="1">
    <source>
        <dbReference type="EMBL" id="TYK66519.1"/>
    </source>
</evidence>
<keyword evidence="2" id="KW-1185">Reference proteome</keyword>
<sequence>MRSTLSKPVKIKLSDTPCVRNCCLDEADICLGCFRHLDEILAWRDCSSAEKQNIMKKCQQRSSDRKSEI</sequence>
<dbReference type="RefSeq" id="WP_101344600.1">
    <property type="nucleotide sequence ID" value="NZ_PJAI02000003.1"/>
</dbReference>